<organism evidence="1 2">
    <name type="scientific">Vigna mungo</name>
    <name type="common">Black gram</name>
    <name type="synonym">Phaseolus mungo</name>
    <dbReference type="NCBI Taxonomy" id="3915"/>
    <lineage>
        <taxon>Eukaryota</taxon>
        <taxon>Viridiplantae</taxon>
        <taxon>Streptophyta</taxon>
        <taxon>Embryophyta</taxon>
        <taxon>Tracheophyta</taxon>
        <taxon>Spermatophyta</taxon>
        <taxon>Magnoliopsida</taxon>
        <taxon>eudicotyledons</taxon>
        <taxon>Gunneridae</taxon>
        <taxon>Pentapetalae</taxon>
        <taxon>rosids</taxon>
        <taxon>fabids</taxon>
        <taxon>Fabales</taxon>
        <taxon>Fabaceae</taxon>
        <taxon>Papilionoideae</taxon>
        <taxon>50 kb inversion clade</taxon>
        <taxon>NPAAA clade</taxon>
        <taxon>indigoferoid/millettioid clade</taxon>
        <taxon>Phaseoleae</taxon>
        <taxon>Vigna</taxon>
    </lineage>
</organism>
<evidence type="ECO:0000313" key="1">
    <source>
        <dbReference type="EMBL" id="WVZ13247.1"/>
    </source>
</evidence>
<dbReference type="Proteomes" id="UP001374535">
    <property type="component" value="Chromosome 5"/>
</dbReference>
<keyword evidence="2" id="KW-1185">Reference proteome</keyword>
<sequence>MLLLRMGNNVSIICVDNPKRCFGTDFLYAVLLTLHRTNLARHFSGHHLMASFNLKPRLFLVFTVTTVTATSVHIPTSKTKHSLQSFKSQNKFNLYSHNVTLSHTLCMVQRTLPRRSKRLTSLLPFVS</sequence>
<accession>A0AAQ3S0L0</accession>
<evidence type="ECO:0000313" key="2">
    <source>
        <dbReference type="Proteomes" id="UP001374535"/>
    </source>
</evidence>
<name>A0AAQ3S0L0_VIGMU</name>
<gene>
    <name evidence="1" type="ORF">V8G54_017777</name>
</gene>
<reference evidence="1 2" key="1">
    <citation type="journal article" date="2023" name="Life. Sci Alliance">
        <title>Evolutionary insights into 3D genome organization and epigenetic landscape of Vigna mungo.</title>
        <authorList>
            <person name="Junaid A."/>
            <person name="Singh B."/>
            <person name="Bhatia S."/>
        </authorList>
    </citation>
    <scope>NUCLEOTIDE SEQUENCE [LARGE SCALE GENOMIC DNA]</scope>
    <source>
        <strain evidence="1">Urdbean</strain>
    </source>
</reference>
<protein>
    <submittedName>
        <fullName evidence="1">Uncharacterized protein</fullName>
    </submittedName>
</protein>
<proteinExistence type="predicted"/>
<dbReference type="AlphaFoldDB" id="A0AAQ3S0L0"/>
<dbReference type="EMBL" id="CP144696">
    <property type="protein sequence ID" value="WVZ13247.1"/>
    <property type="molecule type" value="Genomic_DNA"/>
</dbReference>